<sequence length="68" mass="7880">MYLAGQVSVMQTHQLLRLAMVQIFLCSWWTLPFLNRLMDIQKPGYTLYPYFAGSSKIQNVRHCSTGIL</sequence>
<reference evidence="2 3" key="1">
    <citation type="journal article" date="2011" name="Science">
        <title>The ecoresponsive genome of Daphnia pulex.</title>
        <authorList>
            <person name="Colbourne J.K."/>
            <person name="Pfrender M.E."/>
            <person name="Gilbert D."/>
            <person name="Thomas W.K."/>
            <person name="Tucker A."/>
            <person name="Oakley T.H."/>
            <person name="Tokishita S."/>
            <person name="Aerts A."/>
            <person name="Arnold G.J."/>
            <person name="Basu M.K."/>
            <person name="Bauer D.J."/>
            <person name="Caceres C.E."/>
            <person name="Carmel L."/>
            <person name="Casola C."/>
            <person name="Choi J.H."/>
            <person name="Detter J.C."/>
            <person name="Dong Q."/>
            <person name="Dusheyko S."/>
            <person name="Eads B.D."/>
            <person name="Frohlich T."/>
            <person name="Geiler-Samerotte K.A."/>
            <person name="Gerlach D."/>
            <person name="Hatcher P."/>
            <person name="Jogdeo S."/>
            <person name="Krijgsveld J."/>
            <person name="Kriventseva E.V."/>
            <person name="Kultz D."/>
            <person name="Laforsch C."/>
            <person name="Lindquist E."/>
            <person name="Lopez J."/>
            <person name="Manak J.R."/>
            <person name="Muller J."/>
            <person name="Pangilinan J."/>
            <person name="Patwardhan R.P."/>
            <person name="Pitluck S."/>
            <person name="Pritham E.J."/>
            <person name="Rechtsteiner A."/>
            <person name="Rho M."/>
            <person name="Rogozin I.B."/>
            <person name="Sakarya O."/>
            <person name="Salamov A."/>
            <person name="Schaack S."/>
            <person name="Shapiro H."/>
            <person name="Shiga Y."/>
            <person name="Skalitzky C."/>
            <person name="Smith Z."/>
            <person name="Souvorov A."/>
            <person name="Sung W."/>
            <person name="Tang Z."/>
            <person name="Tsuchiya D."/>
            <person name="Tu H."/>
            <person name="Vos H."/>
            <person name="Wang M."/>
            <person name="Wolf Y.I."/>
            <person name="Yamagata H."/>
            <person name="Yamada T."/>
            <person name="Ye Y."/>
            <person name="Shaw J.R."/>
            <person name="Andrews J."/>
            <person name="Crease T.J."/>
            <person name="Tang H."/>
            <person name="Lucas S.M."/>
            <person name="Robertson H.M."/>
            <person name="Bork P."/>
            <person name="Koonin E.V."/>
            <person name="Zdobnov E.M."/>
            <person name="Grigoriev I.V."/>
            <person name="Lynch M."/>
            <person name="Boore J.L."/>
        </authorList>
    </citation>
    <scope>NUCLEOTIDE SEQUENCE [LARGE SCALE GENOMIC DNA]</scope>
</reference>
<evidence type="ECO:0000256" key="1">
    <source>
        <dbReference type="SAM" id="Phobius"/>
    </source>
</evidence>
<organism evidence="2 3">
    <name type="scientific">Daphnia pulex</name>
    <name type="common">Water flea</name>
    <dbReference type="NCBI Taxonomy" id="6669"/>
    <lineage>
        <taxon>Eukaryota</taxon>
        <taxon>Metazoa</taxon>
        <taxon>Ecdysozoa</taxon>
        <taxon>Arthropoda</taxon>
        <taxon>Crustacea</taxon>
        <taxon>Branchiopoda</taxon>
        <taxon>Diplostraca</taxon>
        <taxon>Cladocera</taxon>
        <taxon>Anomopoda</taxon>
        <taxon>Daphniidae</taxon>
        <taxon>Daphnia</taxon>
    </lineage>
</organism>
<dbReference type="AlphaFoldDB" id="E9GZY7"/>
<gene>
    <name evidence="2" type="ORF">DAPPUDRAFT_251218</name>
</gene>
<keyword evidence="1" id="KW-0472">Membrane</keyword>
<keyword evidence="1" id="KW-0812">Transmembrane</keyword>
<name>E9GZY7_DAPPU</name>
<accession>E9GZY7</accession>
<dbReference type="Proteomes" id="UP000000305">
    <property type="component" value="Unassembled WGS sequence"/>
</dbReference>
<dbReference type="OrthoDB" id="10473138at2759"/>
<evidence type="ECO:0000313" key="3">
    <source>
        <dbReference type="Proteomes" id="UP000000305"/>
    </source>
</evidence>
<dbReference type="EMBL" id="GL732579">
    <property type="protein sequence ID" value="EFX74902.1"/>
    <property type="molecule type" value="Genomic_DNA"/>
</dbReference>
<dbReference type="HOGENOM" id="CLU_2796570_0_0_1"/>
<keyword evidence="3" id="KW-1185">Reference proteome</keyword>
<feature type="transmembrane region" description="Helical" evidence="1">
    <location>
        <begin position="15"/>
        <end position="34"/>
    </location>
</feature>
<evidence type="ECO:0000313" key="2">
    <source>
        <dbReference type="EMBL" id="EFX74902.1"/>
    </source>
</evidence>
<keyword evidence="1" id="KW-1133">Transmembrane helix</keyword>
<proteinExistence type="predicted"/>
<dbReference type="KEGG" id="dpx:DAPPUDRAFT_251218"/>
<protein>
    <submittedName>
        <fullName evidence="2">Uncharacterized protein</fullName>
    </submittedName>
</protein>
<dbReference type="InParanoid" id="E9GZY7"/>